<dbReference type="InterPro" id="IPR003136">
    <property type="entry name" value="Cytidylate_kin"/>
</dbReference>
<evidence type="ECO:0000256" key="6">
    <source>
        <dbReference type="ARBA" id="ARBA00047615"/>
    </source>
</evidence>
<comment type="catalytic activity">
    <reaction evidence="7 8">
        <text>CMP + ATP = CDP + ADP</text>
        <dbReference type="Rhea" id="RHEA:11600"/>
        <dbReference type="ChEBI" id="CHEBI:30616"/>
        <dbReference type="ChEBI" id="CHEBI:58069"/>
        <dbReference type="ChEBI" id="CHEBI:60377"/>
        <dbReference type="ChEBI" id="CHEBI:456216"/>
        <dbReference type="EC" id="2.7.4.25"/>
    </reaction>
</comment>
<dbReference type="SUPFAM" id="SSF52540">
    <property type="entry name" value="P-loop containing nucleoside triphosphate hydrolases"/>
    <property type="match status" value="1"/>
</dbReference>
<dbReference type="RefSeq" id="WP_061994753.1">
    <property type="nucleotide sequence ID" value="NZ_JAAGPU010000015.1"/>
</dbReference>
<dbReference type="AlphaFoldDB" id="A0A6M0H2Y6"/>
<keyword evidence="3 8" id="KW-0547">Nucleotide-binding</keyword>
<evidence type="ECO:0000256" key="3">
    <source>
        <dbReference type="ARBA" id="ARBA00022741"/>
    </source>
</evidence>
<dbReference type="GO" id="GO:0036431">
    <property type="term" value="F:dCMP kinase activity"/>
    <property type="evidence" value="ECO:0007669"/>
    <property type="project" value="InterPro"/>
</dbReference>
<dbReference type="InterPro" id="IPR011994">
    <property type="entry name" value="Cytidylate_kinase_dom"/>
</dbReference>
<dbReference type="Pfam" id="PF02224">
    <property type="entry name" value="Cytidylate_kin"/>
    <property type="match status" value="1"/>
</dbReference>
<evidence type="ECO:0000256" key="1">
    <source>
        <dbReference type="ARBA" id="ARBA00009427"/>
    </source>
</evidence>
<keyword evidence="4 8" id="KW-0418">Kinase</keyword>
<dbReference type="GO" id="GO:0006220">
    <property type="term" value="P:pyrimidine nucleotide metabolic process"/>
    <property type="evidence" value="ECO:0007669"/>
    <property type="project" value="UniProtKB-UniRule"/>
</dbReference>
<dbReference type="NCBIfam" id="TIGR00017">
    <property type="entry name" value="cmk"/>
    <property type="match status" value="1"/>
</dbReference>
<comment type="subcellular location">
    <subcellularLocation>
        <location evidence="8">Cytoplasm</location>
    </subcellularLocation>
</comment>
<dbReference type="PANTHER" id="PTHR21299:SF2">
    <property type="entry name" value="CYTIDYLATE KINASE"/>
    <property type="match status" value="1"/>
</dbReference>
<dbReference type="EC" id="2.7.4.25" evidence="8"/>
<dbReference type="GO" id="GO:0015949">
    <property type="term" value="P:nucleobase-containing small molecule interconversion"/>
    <property type="evidence" value="ECO:0007669"/>
    <property type="project" value="TreeGrafter"/>
</dbReference>
<evidence type="ECO:0000256" key="7">
    <source>
        <dbReference type="ARBA" id="ARBA00048478"/>
    </source>
</evidence>
<feature type="domain" description="Cytidylate kinase" evidence="9">
    <location>
        <begin position="5"/>
        <end position="214"/>
    </location>
</feature>
<keyword evidence="2 8" id="KW-0808">Transferase</keyword>
<evidence type="ECO:0000256" key="2">
    <source>
        <dbReference type="ARBA" id="ARBA00022679"/>
    </source>
</evidence>
<evidence type="ECO:0000256" key="4">
    <source>
        <dbReference type="ARBA" id="ARBA00022777"/>
    </source>
</evidence>
<sequence>MNMAIAIDGPAGAGKSTIAKIVGKNLGLMYINTGSMYRAVTYIALENNISYKDTDRLMKLLNNAEMYFDGDNLILNKKDITNQLTMPIISKNVSNYAAIPMVREKLVKMQQDIAKNYDVIMDGRDIGTVVLKDSQHKFYLTASAETRAMRRCKELTEKKIDVNFEDVLEDIKKRDFIDSTRELNPLTKADDAIEIDSSYLGIDEVVELICNHVKNKKK</sequence>
<evidence type="ECO:0000313" key="11">
    <source>
        <dbReference type="Proteomes" id="UP000481872"/>
    </source>
</evidence>
<dbReference type="GO" id="GO:0005829">
    <property type="term" value="C:cytosol"/>
    <property type="evidence" value="ECO:0007669"/>
    <property type="project" value="TreeGrafter"/>
</dbReference>
<organism evidence="10 11">
    <name type="scientific">Clostridium senegalense</name>
    <dbReference type="NCBI Taxonomy" id="1465809"/>
    <lineage>
        <taxon>Bacteria</taxon>
        <taxon>Bacillati</taxon>
        <taxon>Bacillota</taxon>
        <taxon>Clostridia</taxon>
        <taxon>Eubacteriales</taxon>
        <taxon>Clostridiaceae</taxon>
        <taxon>Clostridium</taxon>
    </lineage>
</organism>
<comment type="catalytic activity">
    <reaction evidence="6 8">
        <text>dCMP + ATP = dCDP + ADP</text>
        <dbReference type="Rhea" id="RHEA:25094"/>
        <dbReference type="ChEBI" id="CHEBI:30616"/>
        <dbReference type="ChEBI" id="CHEBI:57566"/>
        <dbReference type="ChEBI" id="CHEBI:58593"/>
        <dbReference type="ChEBI" id="CHEBI:456216"/>
        <dbReference type="EC" id="2.7.4.25"/>
    </reaction>
</comment>
<dbReference type="EMBL" id="JAAGPU010000015">
    <property type="protein sequence ID" value="NEU05075.1"/>
    <property type="molecule type" value="Genomic_DNA"/>
</dbReference>
<comment type="similarity">
    <text evidence="1 8">Belongs to the cytidylate kinase family. Type 1 subfamily.</text>
</comment>
<dbReference type="Gene3D" id="3.40.50.300">
    <property type="entry name" value="P-loop containing nucleotide triphosphate hydrolases"/>
    <property type="match status" value="1"/>
</dbReference>
<evidence type="ECO:0000259" key="9">
    <source>
        <dbReference type="Pfam" id="PF02224"/>
    </source>
</evidence>
<dbReference type="Proteomes" id="UP000481872">
    <property type="component" value="Unassembled WGS sequence"/>
</dbReference>
<dbReference type="GO" id="GO:0005524">
    <property type="term" value="F:ATP binding"/>
    <property type="evidence" value="ECO:0007669"/>
    <property type="project" value="UniProtKB-UniRule"/>
</dbReference>
<keyword evidence="5 8" id="KW-0067">ATP-binding</keyword>
<evidence type="ECO:0000256" key="8">
    <source>
        <dbReference type="HAMAP-Rule" id="MF_00238"/>
    </source>
</evidence>
<accession>A0A6M0H2Y6</accession>
<comment type="caution">
    <text evidence="10">The sequence shown here is derived from an EMBL/GenBank/DDBJ whole genome shotgun (WGS) entry which is preliminary data.</text>
</comment>
<protein>
    <recommendedName>
        <fullName evidence="8">Cytidylate kinase</fullName>
        <shortName evidence="8">CK</shortName>
        <ecNumber evidence="8">2.7.4.25</ecNumber>
    </recommendedName>
    <alternativeName>
        <fullName evidence="8">Cytidine monophosphate kinase</fullName>
        <shortName evidence="8">CMP kinase</shortName>
    </alternativeName>
</protein>
<proteinExistence type="inferred from homology"/>
<dbReference type="CDD" id="cd02020">
    <property type="entry name" value="CMPK"/>
    <property type="match status" value="1"/>
</dbReference>
<evidence type="ECO:0000313" key="10">
    <source>
        <dbReference type="EMBL" id="NEU05075.1"/>
    </source>
</evidence>
<gene>
    <name evidence="8" type="primary">cmk</name>
    <name evidence="10" type="ORF">G3M99_09455</name>
</gene>
<keyword evidence="8" id="KW-0963">Cytoplasm</keyword>
<name>A0A6M0H2Y6_9CLOT</name>
<feature type="binding site" evidence="8">
    <location>
        <begin position="9"/>
        <end position="17"/>
    </location>
    <ligand>
        <name>ATP</name>
        <dbReference type="ChEBI" id="CHEBI:30616"/>
    </ligand>
</feature>
<keyword evidence="11" id="KW-1185">Reference proteome</keyword>
<reference evidence="10 11" key="1">
    <citation type="submission" date="2020-02" db="EMBL/GenBank/DDBJ databases">
        <title>Genome assembly of a novel Clostridium senegalense strain.</title>
        <authorList>
            <person name="Gupta T.B."/>
            <person name="Jauregui R."/>
            <person name="Maclean P."/>
            <person name="Nawarathana A."/>
            <person name="Brightwell G."/>
        </authorList>
    </citation>
    <scope>NUCLEOTIDE SEQUENCE [LARGE SCALE GENOMIC DNA]</scope>
    <source>
        <strain evidence="10 11">AGRFS4</strain>
    </source>
</reference>
<evidence type="ECO:0000256" key="5">
    <source>
        <dbReference type="ARBA" id="ARBA00022840"/>
    </source>
</evidence>
<dbReference type="InterPro" id="IPR027417">
    <property type="entry name" value="P-loop_NTPase"/>
</dbReference>
<dbReference type="PANTHER" id="PTHR21299">
    <property type="entry name" value="CYTIDYLATE KINASE/PANTOATE-BETA-ALANINE LIGASE"/>
    <property type="match status" value="1"/>
</dbReference>
<dbReference type="HAMAP" id="MF_00238">
    <property type="entry name" value="Cytidyl_kinase_type1"/>
    <property type="match status" value="1"/>
</dbReference>